<accession>A0A5J4SUV0</accession>
<gene>
    <name evidence="1" type="ORF">EZS27_003575</name>
</gene>
<comment type="caution">
    <text evidence="1">The sequence shown here is derived from an EMBL/GenBank/DDBJ whole genome shotgun (WGS) entry which is preliminary data.</text>
</comment>
<proteinExistence type="predicted"/>
<name>A0A5J4SUV0_9ZZZZ</name>
<evidence type="ECO:0000313" key="1">
    <source>
        <dbReference type="EMBL" id="KAA6348975.1"/>
    </source>
</evidence>
<sequence length="153" mass="17814">MIKIKKYAEFLQDIRGRVNGAFANDKQHITGTVLSVQETSMQKKLKDMPGIYLCAGYPSCETEIEHSDNYTEKYFCVLFLLEKINAGSWTDEQELDFYDRMQEMAEEIQEILISDNRTCDYGFAAPKTIRVEWEYNIFGGWYGLSLGFEIKEQ</sequence>
<organism evidence="1">
    <name type="scientific">termite gut metagenome</name>
    <dbReference type="NCBI Taxonomy" id="433724"/>
    <lineage>
        <taxon>unclassified sequences</taxon>
        <taxon>metagenomes</taxon>
        <taxon>organismal metagenomes</taxon>
    </lineage>
</organism>
<dbReference type="AlphaFoldDB" id="A0A5J4SUV0"/>
<reference evidence="1" key="1">
    <citation type="submission" date="2019-03" db="EMBL/GenBank/DDBJ databases">
        <title>Single cell metagenomics reveals metabolic interactions within the superorganism composed of flagellate Streblomastix strix and complex community of Bacteroidetes bacteria on its surface.</title>
        <authorList>
            <person name="Treitli S.C."/>
            <person name="Kolisko M."/>
            <person name="Husnik F."/>
            <person name="Keeling P."/>
            <person name="Hampl V."/>
        </authorList>
    </citation>
    <scope>NUCLEOTIDE SEQUENCE</scope>
    <source>
        <strain evidence="1">STM</strain>
    </source>
</reference>
<protein>
    <submittedName>
        <fullName evidence="1">Uncharacterized protein</fullName>
    </submittedName>
</protein>
<dbReference type="EMBL" id="SNRY01000056">
    <property type="protein sequence ID" value="KAA6348975.1"/>
    <property type="molecule type" value="Genomic_DNA"/>
</dbReference>